<sequence length="229" mass="24574">MKVNIVYRRPIVAQSIIDQLGKEDVATVHEAMGQRGAMSGTIRPIKEGLKLCGRAITVKCHPADNLMLIKAISMATANDVIVIDMGDLLNSGPFGEVLAVECVVKNIAGLVFSCTIRDSAAIKKLALPVFSAGICVEGTSKATLGFINYPITVGGVIINPGDVIVGDDDGVVVIPSDEATEVLAASKERREKEALVMQRIREGESVFDIYGYQQILDMLHCREEPDSGF</sequence>
<proteinExistence type="predicted"/>
<dbReference type="SUPFAM" id="SSF89562">
    <property type="entry name" value="RraA-like"/>
    <property type="match status" value="1"/>
</dbReference>
<evidence type="ECO:0000313" key="1">
    <source>
        <dbReference type="EMBL" id="VUS30696.1"/>
    </source>
</evidence>
<protein>
    <submittedName>
        <fullName evidence="1">4-hydroxy-4-methyl-2-oxoglutarate aldolase/4-carboxy-4-hydroxy-2-oxoadipate aldolase</fullName>
    </submittedName>
</protein>
<dbReference type="InterPro" id="IPR005493">
    <property type="entry name" value="RraA/RraA-like"/>
</dbReference>
<dbReference type="Gene3D" id="3.50.30.40">
    <property type="entry name" value="Ribonuclease E inhibitor RraA/RraA-like"/>
    <property type="match status" value="1"/>
</dbReference>
<reference evidence="1 2" key="1">
    <citation type="submission" date="2019-07" db="EMBL/GenBank/DDBJ databases">
        <authorList>
            <person name="Brisse S."/>
            <person name="Rodrigues C."/>
            <person name="Thorpe H."/>
        </authorList>
    </citation>
    <scope>NUCLEOTIDE SEQUENCE [LARGE SCALE GENOMIC DNA]</scope>
    <source>
        <strain evidence="1">SB6411</strain>
    </source>
</reference>
<dbReference type="NCBIfam" id="NF006731">
    <property type="entry name" value="PRK09262.1"/>
    <property type="match status" value="1"/>
</dbReference>
<dbReference type="Pfam" id="PF03737">
    <property type="entry name" value="RraA-like"/>
    <property type="match status" value="1"/>
</dbReference>
<accession>A0ABY6V716</accession>
<dbReference type="CDD" id="cd16841">
    <property type="entry name" value="RraA_family"/>
    <property type="match status" value="1"/>
</dbReference>
<dbReference type="Proteomes" id="UP000317652">
    <property type="component" value="Unassembled WGS sequence"/>
</dbReference>
<dbReference type="RefSeq" id="WP_142981257.1">
    <property type="nucleotide sequence ID" value="NZ_CABGGS010000003.1"/>
</dbReference>
<evidence type="ECO:0000313" key="2">
    <source>
        <dbReference type="Proteomes" id="UP000317652"/>
    </source>
</evidence>
<keyword evidence="2" id="KW-1185">Reference proteome</keyword>
<organism evidence="1 2">
    <name type="scientific">Klebsiella spallanzanii</name>
    <dbReference type="NCBI Taxonomy" id="2587528"/>
    <lineage>
        <taxon>Bacteria</taxon>
        <taxon>Pseudomonadati</taxon>
        <taxon>Pseudomonadota</taxon>
        <taxon>Gammaproteobacteria</taxon>
        <taxon>Enterobacterales</taxon>
        <taxon>Enterobacteriaceae</taxon>
        <taxon>Klebsiella/Raoultella group</taxon>
        <taxon>Klebsiella</taxon>
    </lineage>
</organism>
<gene>
    <name evidence="1" type="primary">proA_3</name>
    <name evidence="1" type="ORF">SB6411_04592</name>
</gene>
<name>A0ABY6V716_9ENTR</name>
<dbReference type="PANTHER" id="PTHR33254:SF16">
    <property type="entry name" value="BLR3842 PROTEIN"/>
    <property type="match status" value="1"/>
</dbReference>
<comment type="caution">
    <text evidence="1">The sequence shown here is derived from an EMBL/GenBank/DDBJ whole genome shotgun (WGS) entry which is preliminary data.</text>
</comment>
<dbReference type="EMBL" id="CABGGS010000003">
    <property type="protein sequence ID" value="VUS30696.1"/>
    <property type="molecule type" value="Genomic_DNA"/>
</dbReference>
<dbReference type="InterPro" id="IPR036704">
    <property type="entry name" value="RraA/RraA-like_sf"/>
</dbReference>
<dbReference type="PANTHER" id="PTHR33254">
    <property type="entry name" value="4-HYDROXY-4-METHYL-2-OXOGLUTARATE ALDOLASE 3-RELATED"/>
    <property type="match status" value="1"/>
</dbReference>